<dbReference type="EMBL" id="FMZE01000002">
    <property type="protein sequence ID" value="SDC55135.1"/>
    <property type="molecule type" value="Genomic_DNA"/>
</dbReference>
<evidence type="ECO:0000256" key="1">
    <source>
        <dbReference type="ARBA" id="ARBA00004792"/>
    </source>
</evidence>
<dbReference type="InterPro" id="IPR029063">
    <property type="entry name" value="SAM-dependent_MTases_sf"/>
</dbReference>
<dbReference type="AlphaFoldDB" id="A0A1G6MJJ6"/>
<dbReference type="OrthoDB" id="3804952at2"/>
<dbReference type="SUPFAM" id="SSF53335">
    <property type="entry name" value="S-adenosyl-L-methionine-dependent methyltransferases"/>
    <property type="match status" value="1"/>
</dbReference>
<keyword evidence="5" id="KW-0045">Antibiotic biosynthesis</keyword>
<dbReference type="InterPro" id="IPR001077">
    <property type="entry name" value="COMT_C"/>
</dbReference>
<dbReference type="Pfam" id="PF08100">
    <property type="entry name" value="Dimerisation"/>
    <property type="match status" value="1"/>
</dbReference>
<dbReference type="Gene3D" id="1.10.10.10">
    <property type="entry name" value="Winged helix-like DNA-binding domain superfamily/Winged helix DNA-binding domain"/>
    <property type="match status" value="1"/>
</dbReference>
<evidence type="ECO:0000256" key="2">
    <source>
        <dbReference type="ARBA" id="ARBA00022603"/>
    </source>
</evidence>
<evidence type="ECO:0000313" key="9">
    <source>
        <dbReference type="EMBL" id="SDC55135.1"/>
    </source>
</evidence>
<dbReference type="InterPro" id="IPR036390">
    <property type="entry name" value="WH_DNA-bd_sf"/>
</dbReference>
<evidence type="ECO:0000256" key="3">
    <source>
        <dbReference type="ARBA" id="ARBA00022679"/>
    </source>
</evidence>
<reference evidence="9 10" key="1">
    <citation type="submission" date="2016-10" db="EMBL/GenBank/DDBJ databases">
        <authorList>
            <person name="de Groot N.N."/>
        </authorList>
    </citation>
    <scope>NUCLEOTIDE SEQUENCE [LARGE SCALE GENOMIC DNA]</scope>
    <source>
        <strain evidence="9 10">CGMCC 4.5506</strain>
    </source>
</reference>
<dbReference type="FunFam" id="3.40.50.150:FF:000405">
    <property type="entry name" value="Carminomycin 4-O-methyltransferase DnrK"/>
    <property type="match status" value="1"/>
</dbReference>
<accession>A0A1G6MJJ6</accession>
<comment type="similarity">
    <text evidence="6">Belongs to the class I-like SAM-binding methyltransferase superfamily. Cation-independent O-methyltransferase family.</text>
</comment>
<dbReference type="PANTHER" id="PTHR43712:SF2">
    <property type="entry name" value="O-METHYLTRANSFERASE CICE"/>
    <property type="match status" value="1"/>
</dbReference>
<dbReference type="GO" id="GO:0017000">
    <property type="term" value="P:antibiotic biosynthetic process"/>
    <property type="evidence" value="ECO:0007669"/>
    <property type="project" value="UniProtKB-KW"/>
</dbReference>
<dbReference type="Gene3D" id="1.10.287.1350">
    <property type="match status" value="1"/>
</dbReference>
<dbReference type="InterPro" id="IPR016461">
    <property type="entry name" value="COMT-like"/>
</dbReference>
<comment type="pathway">
    <text evidence="1">Antibiotic biosynthesis.</text>
</comment>
<evidence type="ECO:0000259" key="7">
    <source>
        <dbReference type="Pfam" id="PF00891"/>
    </source>
</evidence>
<dbReference type="GO" id="GO:0008171">
    <property type="term" value="F:O-methyltransferase activity"/>
    <property type="evidence" value="ECO:0007669"/>
    <property type="project" value="InterPro"/>
</dbReference>
<keyword evidence="2 9" id="KW-0489">Methyltransferase</keyword>
<feature type="domain" description="O-methyltransferase C-terminal" evidence="7">
    <location>
        <begin position="118"/>
        <end position="323"/>
    </location>
</feature>
<dbReference type="FunFam" id="1.10.10.10:FF:001051">
    <property type="entry name" value="Carminomycin 4-O-methyltransferase DnrK"/>
    <property type="match status" value="1"/>
</dbReference>
<dbReference type="Pfam" id="PF00891">
    <property type="entry name" value="Methyltransf_2"/>
    <property type="match status" value="1"/>
</dbReference>
<name>A0A1G6MJJ6_9PSEU</name>
<protein>
    <submittedName>
        <fullName evidence="9">Arminomycin 4-O-methyltransferase/SAM-dependent hydroxylase</fullName>
    </submittedName>
</protein>
<dbReference type="SUPFAM" id="SSF46785">
    <property type="entry name" value="Winged helix' DNA-binding domain"/>
    <property type="match status" value="1"/>
</dbReference>
<dbReference type="InterPro" id="IPR036388">
    <property type="entry name" value="WH-like_DNA-bd_sf"/>
</dbReference>
<sequence length="353" mass="38360">MVSAEAARQSMRELDVLLRLGSLHTPMAVRVAATLRLVDHINAGHDSPAKLAKVTGTNANALLRIVRHLVAVGLLRETGPDQLEPTTTGRLLADDHPAQQRAWFDLTNAVARADLAFVRLLDAVRTGRPTYESIYGQPFYDDLAANPELAKSFDTLMACDQDLAYDAPAAAYDWSNAKHVLDVGGGIGGFLAAIAKIAPHVRGTLLELPLVSERGAEHFRTAGLDDRMNTVAADFFEPLPVKADVIVLSFVLLNWSDDEARRILRRCADALEPGGRIVVLERDDLAEDASNEKFTILDMRMLVFLGGRLRTRDEWSTFACSAGLTVESAEKVASPSVPFDLSLLVLAPNGEKA</sequence>
<dbReference type="RefSeq" id="WP_091800393.1">
    <property type="nucleotide sequence ID" value="NZ_CP016353.1"/>
</dbReference>
<dbReference type="PANTHER" id="PTHR43712">
    <property type="entry name" value="PUTATIVE (AFU_ORTHOLOGUE AFUA_4G14580)-RELATED"/>
    <property type="match status" value="1"/>
</dbReference>
<evidence type="ECO:0000259" key="8">
    <source>
        <dbReference type="Pfam" id="PF08100"/>
    </source>
</evidence>
<dbReference type="PROSITE" id="PS51683">
    <property type="entry name" value="SAM_OMT_II"/>
    <property type="match status" value="1"/>
</dbReference>
<keyword evidence="4" id="KW-0949">S-adenosyl-L-methionine</keyword>
<dbReference type="GO" id="GO:0032259">
    <property type="term" value="P:methylation"/>
    <property type="evidence" value="ECO:0007669"/>
    <property type="project" value="UniProtKB-KW"/>
</dbReference>
<keyword evidence="3 9" id="KW-0808">Transferase</keyword>
<keyword evidence="10" id="KW-1185">Reference proteome</keyword>
<evidence type="ECO:0000256" key="6">
    <source>
        <dbReference type="ARBA" id="ARBA00038277"/>
    </source>
</evidence>
<evidence type="ECO:0000313" key="10">
    <source>
        <dbReference type="Proteomes" id="UP000199494"/>
    </source>
</evidence>
<feature type="domain" description="O-methyltransferase dimerisation" evidence="8">
    <location>
        <begin position="22"/>
        <end position="92"/>
    </location>
</feature>
<dbReference type="CDD" id="cd02440">
    <property type="entry name" value="AdoMet_MTases"/>
    <property type="match status" value="1"/>
</dbReference>
<organism evidence="9 10">
    <name type="scientific">Prauserella marina</name>
    <dbReference type="NCBI Taxonomy" id="530584"/>
    <lineage>
        <taxon>Bacteria</taxon>
        <taxon>Bacillati</taxon>
        <taxon>Actinomycetota</taxon>
        <taxon>Actinomycetes</taxon>
        <taxon>Pseudonocardiales</taxon>
        <taxon>Pseudonocardiaceae</taxon>
        <taxon>Prauserella</taxon>
    </lineage>
</organism>
<evidence type="ECO:0000256" key="4">
    <source>
        <dbReference type="ARBA" id="ARBA00022691"/>
    </source>
</evidence>
<dbReference type="STRING" id="530584.SAMN05421630_102540"/>
<dbReference type="GO" id="GO:0046983">
    <property type="term" value="F:protein dimerization activity"/>
    <property type="evidence" value="ECO:0007669"/>
    <property type="project" value="InterPro"/>
</dbReference>
<evidence type="ECO:0000256" key="5">
    <source>
        <dbReference type="ARBA" id="ARBA00023194"/>
    </source>
</evidence>
<dbReference type="Gene3D" id="3.40.50.150">
    <property type="entry name" value="Vaccinia Virus protein VP39"/>
    <property type="match status" value="1"/>
</dbReference>
<dbReference type="InterPro" id="IPR012967">
    <property type="entry name" value="COMT_dimerisation"/>
</dbReference>
<gene>
    <name evidence="9" type="ORF">SAMN05421630_102540</name>
</gene>
<dbReference type="Proteomes" id="UP000199494">
    <property type="component" value="Unassembled WGS sequence"/>
</dbReference>
<dbReference type="PIRSF" id="PIRSF005739">
    <property type="entry name" value="O-mtase"/>
    <property type="match status" value="1"/>
</dbReference>
<proteinExistence type="inferred from homology"/>